<dbReference type="SUPFAM" id="SSF82771">
    <property type="entry name" value="GIY-YIG endonuclease"/>
    <property type="match status" value="1"/>
</dbReference>
<keyword evidence="4" id="KW-1185">Reference proteome</keyword>
<dbReference type="PANTHER" id="PTHR34477">
    <property type="entry name" value="UPF0213 PROTEIN YHBQ"/>
    <property type="match status" value="1"/>
</dbReference>
<proteinExistence type="inferred from homology"/>
<dbReference type="Pfam" id="PF01541">
    <property type="entry name" value="GIY-YIG"/>
    <property type="match status" value="1"/>
</dbReference>
<accession>A0ABV7XAM5</accession>
<dbReference type="InterPro" id="IPR000305">
    <property type="entry name" value="GIY-YIG_endonuc"/>
</dbReference>
<dbReference type="EMBL" id="JBHRXV010000010">
    <property type="protein sequence ID" value="MFC3713149.1"/>
    <property type="molecule type" value="Genomic_DNA"/>
</dbReference>
<evidence type="ECO:0000256" key="1">
    <source>
        <dbReference type="ARBA" id="ARBA00007435"/>
    </source>
</evidence>
<comment type="similarity">
    <text evidence="1">Belongs to the UPF0213 family.</text>
</comment>
<evidence type="ECO:0000313" key="3">
    <source>
        <dbReference type="EMBL" id="MFC3713149.1"/>
    </source>
</evidence>
<dbReference type="Gene3D" id="3.40.1440.10">
    <property type="entry name" value="GIY-YIG endonuclease"/>
    <property type="match status" value="1"/>
</dbReference>
<evidence type="ECO:0000259" key="2">
    <source>
        <dbReference type="PROSITE" id="PS50164"/>
    </source>
</evidence>
<sequence>MARNYGGYVYILASERNGTLYIGVTNDLARRVGEHREGLVEGFTRRYAVKRLVYIESFERIEDAIAREKAMKKWKRLWKLDLIERQNPDWVDLFERDFVV</sequence>
<dbReference type="RefSeq" id="WP_380861700.1">
    <property type="nucleotide sequence ID" value="NZ_JBHRXV010000010.1"/>
</dbReference>
<name>A0ABV7XAM5_9SPHN</name>
<dbReference type="PANTHER" id="PTHR34477:SF5">
    <property type="entry name" value="BSL5627 PROTEIN"/>
    <property type="match status" value="1"/>
</dbReference>
<protein>
    <submittedName>
        <fullName evidence="3">GIY-YIG nuclease family protein</fullName>
    </submittedName>
</protein>
<dbReference type="InterPro" id="IPR035901">
    <property type="entry name" value="GIY-YIG_endonuc_sf"/>
</dbReference>
<comment type="caution">
    <text evidence="3">The sequence shown here is derived from an EMBL/GenBank/DDBJ whole genome shotgun (WGS) entry which is preliminary data.</text>
</comment>
<dbReference type="Proteomes" id="UP001595615">
    <property type="component" value="Unassembled WGS sequence"/>
</dbReference>
<dbReference type="PROSITE" id="PS50164">
    <property type="entry name" value="GIY_YIG"/>
    <property type="match status" value="1"/>
</dbReference>
<dbReference type="SMART" id="SM00465">
    <property type="entry name" value="GIYc"/>
    <property type="match status" value="1"/>
</dbReference>
<reference evidence="4" key="1">
    <citation type="journal article" date="2019" name="Int. J. Syst. Evol. Microbiol.">
        <title>The Global Catalogue of Microorganisms (GCM) 10K type strain sequencing project: providing services to taxonomists for standard genome sequencing and annotation.</title>
        <authorList>
            <consortium name="The Broad Institute Genomics Platform"/>
            <consortium name="The Broad Institute Genome Sequencing Center for Infectious Disease"/>
            <person name="Wu L."/>
            <person name="Ma J."/>
        </authorList>
    </citation>
    <scope>NUCLEOTIDE SEQUENCE [LARGE SCALE GENOMIC DNA]</scope>
    <source>
        <strain evidence="4">KCTC 42644</strain>
    </source>
</reference>
<feature type="domain" description="GIY-YIG" evidence="2">
    <location>
        <begin position="5"/>
        <end position="82"/>
    </location>
</feature>
<dbReference type="InterPro" id="IPR050190">
    <property type="entry name" value="UPF0213_domain"/>
</dbReference>
<gene>
    <name evidence="3" type="ORF">ACFOMD_11230</name>
</gene>
<organism evidence="3 4">
    <name type="scientific">Sphingoaurantiacus capsulatus</name>
    <dbReference type="NCBI Taxonomy" id="1771310"/>
    <lineage>
        <taxon>Bacteria</taxon>
        <taxon>Pseudomonadati</taxon>
        <taxon>Pseudomonadota</taxon>
        <taxon>Alphaproteobacteria</taxon>
        <taxon>Sphingomonadales</taxon>
        <taxon>Sphingosinicellaceae</taxon>
        <taxon>Sphingoaurantiacus</taxon>
    </lineage>
</organism>
<evidence type="ECO:0000313" key="4">
    <source>
        <dbReference type="Proteomes" id="UP001595615"/>
    </source>
</evidence>
<dbReference type="CDD" id="cd10448">
    <property type="entry name" value="GIY-YIG_unchar_3"/>
    <property type="match status" value="1"/>
</dbReference>